<evidence type="ECO:0008006" key="4">
    <source>
        <dbReference type="Google" id="ProtNLM"/>
    </source>
</evidence>
<proteinExistence type="predicted"/>
<dbReference type="EMBL" id="JEMT01003144">
    <property type="protein sequence ID" value="EXX79479.1"/>
    <property type="molecule type" value="Genomic_DNA"/>
</dbReference>
<evidence type="ECO:0000313" key="3">
    <source>
        <dbReference type="Proteomes" id="UP000022910"/>
    </source>
</evidence>
<dbReference type="STRING" id="1432141.A0A015LIE8"/>
<dbReference type="HOGENOM" id="CLU_119751_0_0_1"/>
<protein>
    <recommendedName>
        <fullName evidence="4">3D domain-containing protein</fullName>
    </recommendedName>
</protein>
<dbReference type="CDD" id="cd22785">
    <property type="entry name" value="DPBB_MltA-like"/>
    <property type="match status" value="1"/>
</dbReference>
<dbReference type="AlphaFoldDB" id="A0A015LIE8"/>
<keyword evidence="1" id="KW-0732">Signal</keyword>
<evidence type="ECO:0000313" key="2">
    <source>
        <dbReference type="EMBL" id="EXX79479.1"/>
    </source>
</evidence>
<dbReference type="OrthoDB" id="5985073at2759"/>
<gene>
    <name evidence="2" type="ORF">RirG_005180</name>
</gene>
<name>A0A015LIE8_RHIIW</name>
<feature type="signal peptide" evidence="1">
    <location>
        <begin position="1"/>
        <end position="20"/>
    </location>
</feature>
<dbReference type="OMA" id="ITQYWIP"/>
<dbReference type="Proteomes" id="UP000022910">
    <property type="component" value="Unassembled WGS sequence"/>
</dbReference>
<sequence length="221" mass="24524">MNKLIILLTVFTIFFTFISSFPTTFDKRQSFTPAKNISSKSEFTYYWVSFENDFKSTKTADVKTCKGKLIATVNLDFAIDMKTEGTGITKSGRVINLGDCSCGSNSFSCFEELDKTKFPFGSSSNETPLIPYITVAANDIRAGTLLYIKKLDGMKLPNSKVHNGCVKVDDNGHGFGGKHIDWFVVKESNYEFLDNRDPFTSVVVSNGTLPNGQKCALLNYS</sequence>
<reference evidence="2 3" key="1">
    <citation type="submission" date="2014-02" db="EMBL/GenBank/DDBJ databases">
        <title>Single nucleus genome sequencing reveals high similarity among nuclei of an endomycorrhizal fungus.</title>
        <authorList>
            <person name="Lin K."/>
            <person name="Geurts R."/>
            <person name="Zhang Z."/>
            <person name="Limpens E."/>
            <person name="Saunders D.G."/>
            <person name="Mu D."/>
            <person name="Pang E."/>
            <person name="Cao H."/>
            <person name="Cha H."/>
            <person name="Lin T."/>
            <person name="Zhou Q."/>
            <person name="Shang Y."/>
            <person name="Li Y."/>
            <person name="Ivanov S."/>
            <person name="Sharma T."/>
            <person name="Velzen R.V."/>
            <person name="Ruijter N.D."/>
            <person name="Aanen D.K."/>
            <person name="Win J."/>
            <person name="Kamoun S."/>
            <person name="Bisseling T."/>
            <person name="Huang S."/>
        </authorList>
    </citation>
    <scope>NUCLEOTIDE SEQUENCE [LARGE SCALE GENOMIC DNA]</scope>
    <source>
        <strain evidence="3">DAOM197198w</strain>
    </source>
</reference>
<feature type="chain" id="PRO_5001476269" description="3D domain-containing protein" evidence="1">
    <location>
        <begin position="21"/>
        <end position="221"/>
    </location>
</feature>
<evidence type="ECO:0000256" key="1">
    <source>
        <dbReference type="SAM" id="SignalP"/>
    </source>
</evidence>
<comment type="caution">
    <text evidence="2">The sequence shown here is derived from an EMBL/GenBank/DDBJ whole genome shotgun (WGS) entry which is preliminary data.</text>
</comment>
<keyword evidence="3" id="KW-1185">Reference proteome</keyword>
<accession>A0A015LIE8</accession>
<organism evidence="2 3">
    <name type="scientific">Rhizophagus irregularis (strain DAOM 197198w)</name>
    <name type="common">Glomus intraradices</name>
    <dbReference type="NCBI Taxonomy" id="1432141"/>
    <lineage>
        <taxon>Eukaryota</taxon>
        <taxon>Fungi</taxon>
        <taxon>Fungi incertae sedis</taxon>
        <taxon>Mucoromycota</taxon>
        <taxon>Glomeromycotina</taxon>
        <taxon>Glomeromycetes</taxon>
        <taxon>Glomerales</taxon>
        <taxon>Glomeraceae</taxon>
        <taxon>Rhizophagus</taxon>
    </lineage>
</organism>